<dbReference type="NCBIfam" id="NF045718">
    <property type="entry name" value="two_CW_domain"/>
    <property type="match status" value="1"/>
</dbReference>
<dbReference type="EMBL" id="JABXWD010000289">
    <property type="protein sequence ID" value="MBV6342593.1"/>
    <property type="molecule type" value="Genomic_DNA"/>
</dbReference>
<accession>A0ABS6S2G8</accession>
<dbReference type="InterPro" id="IPR054687">
    <property type="entry name" value="Two-CW_dom"/>
</dbReference>
<organism evidence="1 2">
    <name type="scientific">Candidatus Magnetobacterium casense</name>
    <dbReference type="NCBI Taxonomy" id="1455061"/>
    <lineage>
        <taxon>Bacteria</taxon>
        <taxon>Pseudomonadati</taxon>
        <taxon>Nitrospirota</taxon>
        <taxon>Thermodesulfovibrionia</taxon>
        <taxon>Thermodesulfovibrionales</taxon>
        <taxon>Candidatus Magnetobacteriaceae</taxon>
        <taxon>Candidatus Magnetobacterium</taxon>
    </lineage>
</organism>
<keyword evidence="2" id="KW-1185">Reference proteome</keyword>
<sequence>MDKYKKDAQHPAKAAFEAFNKICEEFEQTRVERIRCWEYFKCEQAKTGSCSAFTKSAGRRCWLVAGTLSGTEPDCPRAKALKSCKECEFYQKIKKGEF</sequence>
<gene>
    <name evidence="1" type="ORF">HWQ67_13470</name>
</gene>
<dbReference type="RefSeq" id="WP_040334135.1">
    <property type="nucleotide sequence ID" value="NZ_JABXWD010000289.1"/>
</dbReference>
<evidence type="ECO:0000313" key="2">
    <source>
        <dbReference type="Proteomes" id="UP001196980"/>
    </source>
</evidence>
<evidence type="ECO:0000313" key="1">
    <source>
        <dbReference type="EMBL" id="MBV6342593.1"/>
    </source>
</evidence>
<comment type="caution">
    <text evidence="1">The sequence shown here is derived from an EMBL/GenBank/DDBJ whole genome shotgun (WGS) entry which is preliminary data.</text>
</comment>
<name>A0ABS6S2G8_9BACT</name>
<reference evidence="1 2" key="1">
    <citation type="journal article" date="2020" name="J Geophys Res Biogeosci">
        <title>Magnetotaxis as an Adaptation to Enable Bacterial Shuttling of Microbial Sulfur and Sulfur Cycling Across Aquatic Oxic#Anoxic Interfaces.</title>
        <authorList>
            <person name="Li J."/>
            <person name="Liu P."/>
            <person name="Wang J."/>
            <person name="Roberts A.P."/>
            <person name="Pan Y."/>
        </authorList>
    </citation>
    <scope>NUCLEOTIDE SEQUENCE [LARGE SCALE GENOMIC DNA]</scope>
    <source>
        <strain evidence="1 2">MYR-1_YQ</strain>
    </source>
</reference>
<proteinExistence type="predicted"/>
<protein>
    <submittedName>
        <fullName evidence="1">Uncharacterized protein</fullName>
    </submittedName>
</protein>
<dbReference type="Proteomes" id="UP001196980">
    <property type="component" value="Unassembled WGS sequence"/>
</dbReference>